<reference evidence="1" key="1">
    <citation type="submission" date="2020-07" db="EMBL/GenBank/DDBJ databases">
        <title>Genome sequences of bacteria associated with the marine, planktonic diatom Thalassiosira profunda strain ECT2AJA-044.</title>
        <authorList>
            <person name="Gargas C.B."/>
            <person name="Roberts W.R."/>
            <person name="Alverson A.J."/>
        </authorList>
    </citation>
    <scope>NUCLEOTIDE SEQUENCE</scope>
    <source>
        <strain evidence="1">ECT2AJA-044</strain>
    </source>
</reference>
<dbReference type="Proteomes" id="UP000665026">
    <property type="component" value="Chromosome"/>
</dbReference>
<sequence length="119" mass="14160">MAEEKFVYTIEDLEKAKLDLDRWQRRSDNDRSNNPNKYLSDIREARDRVRFIESHLKAMGVLERTPEEILKQSLDSAFPNAKSKEVVSFNGRRFQRIFEPLGRSRSGKVSRWDSKWLEL</sequence>
<evidence type="ECO:0000313" key="2">
    <source>
        <dbReference type="Proteomes" id="UP000665026"/>
    </source>
</evidence>
<dbReference type="EMBL" id="CP060010">
    <property type="protein sequence ID" value="QTN34703.1"/>
    <property type="molecule type" value="Genomic_DNA"/>
</dbReference>
<name>A0A975EM78_9RHOB</name>
<organism evidence="1 2">
    <name type="scientific">Cognatishimia activa</name>
    <dbReference type="NCBI Taxonomy" id="1715691"/>
    <lineage>
        <taxon>Bacteria</taxon>
        <taxon>Pseudomonadati</taxon>
        <taxon>Pseudomonadota</taxon>
        <taxon>Alphaproteobacteria</taxon>
        <taxon>Rhodobacterales</taxon>
        <taxon>Paracoccaceae</taxon>
        <taxon>Cognatishimia</taxon>
    </lineage>
</organism>
<dbReference type="RefSeq" id="WP_209355393.1">
    <property type="nucleotide sequence ID" value="NZ_CP060010.1"/>
</dbReference>
<protein>
    <submittedName>
        <fullName evidence="1">Uncharacterized protein</fullName>
    </submittedName>
</protein>
<accession>A0A975EM78</accession>
<evidence type="ECO:0000313" key="1">
    <source>
        <dbReference type="EMBL" id="QTN34703.1"/>
    </source>
</evidence>
<gene>
    <name evidence="1" type="ORF">HZ995_09300</name>
</gene>
<proteinExistence type="predicted"/>
<dbReference type="AlphaFoldDB" id="A0A975EM78"/>
<dbReference type="KEGG" id="cact:HZ995_09300"/>